<keyword evidence="5" id="KW-0472">Membrane</keyword>
<dbReference type="EMBL" id="JACJQY010000066">
    <property type="protein sequence ID" value="MBD2319803.1"/>
    <property type="molecule type" value="Genomic_DNA"/>
</dbReference>
<evidence type="ECO:0000256" key="5">
    <source>
        <dbReference type="ARBA" id="ARBA00023136"/>
    </source>
</evidence>
<organism evidence="9 10">
    <name type="scientific">Phormidium tenue FACHB-1050</name>
    <dbReference type="NCBI Taxonomy" id="2692857"/>
    <lineage>
        <taxon>Bacteria</taxon>
        <taxon>Bacillati</taxon>
        <taxon>Cyanobacteriota</taxon>
        <taxon>Cyanophyceae</taxon>
        <taxon>Oscillatoriophycideae</taxon>
        <taxon>Oscillatoriales</taxon>
        <taxon>Oscillatoriaceae</taxon>
        <taxon>Phormidium</taxon>
    </lineage>
</organism>
<evidence type="ECO:0000313" key="9">
    <source>
        <dbReference type="EMBL" id="MBD2319803.1"/>
    </source>
</evidence>
<feature type="compositionally biased region" description="Basic residues" evidence="7">
    <location>
        <begin position="173"/>
        <end position="182"/>
    </location>
</feature>
<evidence type="ECO:0000259" key="8">
    <source>
        <dbReference type="PROSITE" id="PS51441"/>
    </source>
</evidence>
<dbReference type="Pfam" id="PF01383">
    <property type="entry name" value="CpcD"/>
    <property type="match status" value="1"/>
</dbReference>
<keyword evidence="4" id="KW-0793">Thylakoid</keyword>
<evidence type="ECO:0000313" key="10">
    <source>
        <dbReference type="Proteomes" id="UP000618445"/>
    </source>
</evidence>
<gene>
    <name evidence="9" type="ORF">H6G05_23560</name>
</gene>
<comment type="subcellular location">
    <subcellularLocation>
        <location evidence="1">Cellular thylakoid membrane</location>
        <topology evidence="1">Peripheral membrane protein</topology>
        <orientation evidence="1">Cytoplasmic side</orientation>
    </subcellularLocation>
</comment>
<feature type="region of interest" description="Disordered" evidence="7">
    <location>
        <begin position="173"/>
        <end position="194"/>
    </location>
</feature>
<feature type="domain" description="CpcD-like" evidence="8">
    <location>
        <begin position="18"/>
        <end position="67"/>
    </location>
</feature>
<sequence length="346" mass="37695">MKSLDINLASPNLDVDASQRVTIEFTGGNHFDRMQGANTVTVPYSSLSKRMQAIHRFGGKITNISIQRLQLDLPRINSEVNSAQDQEHDLEKTPAIKIAPTVELEEISEDIPEIIVKDVSVDTSNNIPVQEPVAIAEIILVPEPVVEVISEIFPEPISEQVVENSKPLAKAAVKPKKSRTSTKAHGFSRKESSPQAPKTVAIAEIVSTPEPIVEIIPVPEPVMEITPEIVPVPEPVVEIIPEISPEQISDSATSNSSDQDLKQIELTSDHVTEAVLDSTLEPMLETSVENDFEVTEPVSKVEITIESAVPMPPSKSKKSKTSSKSGSGFNKLKSDTATRSQRKPKI</sequence>
<evidence type="ECO:0000256" key="2">
    <source>
        <dbReference type="ARBA" id="ARBA00022549"/>
    </source>
</evidence>
<dbReference type="Proteomes" id="UP000618445">
    <property type="component" value="Unassembled WGS sequence"/>
</dbReference>
<keyword evidence="3 6" id="KW-0605">Phycobilisome</keyword>
<name>A0ABR8CG79_9CYAN</name>
<keyword evidence="2" id="KW-0042">Antenna complex</keyword>
<evidence type="ECO:0000256" key="6">
    <source>
        <dbReference type="PROSITE-ProRule" id="PRU00771"/>
    </source>
</evidence>
<accession>A0ABR8CG79</accession>
<protein>
    <recommendedName>
        <fullName evidence="8">CpcD-like domain-containing protein</fullName>
    </recommendedName>
</protein>
<proteinExistence type="predicted"/>
<dbReference type="RefSeq" id="WP_190582183.1">
    <property type="nucleotide sequence ID" value="NZ_CAWPQU010000063.1"/>
</dbReference>
<dbReference type="InterPro" id="IPR008213">
    <property type="entry name" value="CpcD-like_dom"/>
</dbReference>
<keyword evidence="10" id="KW-1185">Reference proteome</keyword>
<evidence type="ECO:0000256" key="1">
    <source>
        <dbReference type="ARBA" id="ARBA00004445"/>
    </source>
</evidence>
<comment type="caution">
    <text evidence="9">The sequence shown here is derived from an EMBL/GenBank/DDBJ whole genome shotgun (WGS) entry which is preliminary data.</text>
</comment>
<feature type="region of interest" description="Disordered" evidence="7">
    <location>
        <begin position="303"/>
        <end position="346"/>
    </location>
</feature>
<reference evidence="9 10" key="1">
    <citation type="journal article" date="2020" name="ISME J.">
        <title>Comparative genomics reveals insights into cyanobacterial evolution and habitat adaptation.</title>
        <authorList>
            <person name="Chen M.Y."/>
            <person name="Teng W.K."/>
            <person name="Zhao L."/>
            <person name="Hu C.X."/>
            <person name="Zhou Y.K."/>
            <person name="Han B.P."/>
            <person name="Song L.R."/>
            <person name="Shu W.S."/>
        </authorList>
    </citation>
    <scope>NUCLEOTIDE SEQUENCE [LARGE SCALE GENOMIC DNA]</scope>
    <source>
        <strain evidence="9 10">FACHB-1050</strain>
    </source>
</reference>
<evidence type="ECO:0000256" key="7">
    <source>
        <dbReference type="SAM" id="MobiDB-lite"/>
    </source>
</evidence>
<evidence type="ECO:0000256" key="3">
    <source>
        <dbReference type="ARBA" id="ARBA00022738"/>
    </source>
</evidence>
<dbReference type="PROSITE" id="PS51441">
    <property type="entry name" value="CPCD_LIKE"/>
    <property type="match status" value="1"/>
</dbReference>
<dbReference type="SMART" id="SM01094">
    <property type="entry name" value="CpcD"/>
    <property type="match status" value="1"/>
</dbReference>
<evidence type="ECO:0000256" key="4">
    <source>
        <dbReference type="ARBA" id="ARBA00023078"/>
    </source>
</evidence>